<dbReference type="AlphaFoldDB" id="A0A7X4H1A3"/>
<evidence type="ECO:0000313" key="2">
    <source>
        <dbReference type="EMBL" id="MYM73070.1"/>
    </source>
</evidence>
<dbReference type="Pfam" id="PF10067">
    <property type="entry name" value="DUF2306"/>
    <property type="match status" value="1"/>
</dbReference>
<gene>
    <name evidence="2" type="ORF">GTP56_12815</name>
</gene>
<feature type="transmembrane region" description="Helical" evidence="1">
    <location>
        <begin position="7"/>
        <end position="27"/>
    </location>
</feature>
<keyword evidence="1" id="KW-0812">Transmembrane</keyword>
<feature type="transmembrane region" description="Helical" evidence="1">
    <location>
        <begin position="106"/>
        <end position="129"/>
    </location>
</feature>
<dbReference type="EMBL" id="WWCR01000011">
    <property type="protein sequence ID" value="MYM73070.1"/>
    <property type="molecule type" value="Genomic_DNA"/>
</dbReference>
<feature type="transmembrane region" description="Helical" evidence="1">
    <location>
        <begin position="47"/>
        <end position="69"/>
    </location>
</feature>
<accession>A0A7X4H1A3</accession>
<reference evidence="2 3" key="1">
    <citation type="submission" date="2019-12" db="EMBL/GenBank/DDBJ databases">
        <title>Novel species isolated from a subtropical stream in China.</title>
        <authorList>
            <person name="Lu H."/>
        </authorList>
    </citation>
    <scope>NUCLEOTIDE SEQUENCE [LARGE SCALE GENOMIC DNA]</scope>
    <source>
        <strain evidence="2 3">FT134W</strain>
    </source>
</reference>
<name>A0A7X4H1A3_9BURK</name>
<proteinExistence type="predicted"/>
<feature type="transmembrane region" description="Helical" evidence="1">
    <location>
        <begin position="141"/>
        <end position="159"/>
    </location>
</feature>
<protein>
    <submittedName>
        <fullName evidence="2">DUF2306 domain-containing protein</fullName>
    </submittedName>
</protein>
<feature type="transmembrane region" description="Helical" evidence="1">
    <location>
        <begin position="171"/>
        <end position="192"/>
    </location>
</feature>
<evidence type="ECO:0000313" key="3">
    <source>
        <dbReference type="Proteomes" id="UP000469734"/>
    </source>
</evidence>
<evidence type="ECO:0000256" key="1">
    <source>
        <dbReference type="SAM" id="Phobius"/>
    </source>
</evidence>
<organism evidence="2 3">
    <name type="scientific">Duganella margarita</name>
    <dbReference type="NCBI Taxonomy" id="2692170"/>
    <lineage>
        <taxon>Bacteria</taxon>
        <taxon>Pseudomonadati</taxon>
        <taxon>Pseudomonadota</taxon>
        <taxon>Betaproteobacteria</taxon>
        <taxon>Burkholderiales</taxon>
        <taxon>Oxalobacteraceae</taxon>
        <taxon>Telluria group</taxon>
        <taxon>Duganella</taxon>
    </lineage>
</organism>
<sequence length="200" mass="21848">MPAWRWIAWSGMALISTIIALVSLRYLPGKGPVPEVTALNRYFNPWIKVHAAGAALALLLGATQFLPAIRARWPGWHRVGGRLYVLGCLVGGVSGLVLAAGTSAGAIAGAGFGALGSAWLMTTGIAVYQIRKNRVTAHRQWMIRSFALTLAAVTLRLYLPLSGLLSLDFLAVYQVVAWLCWVPNILFAEWYLGRRRYAEK</sequence>
<feature type="transmembrane region" description="Helical" evidence="1">
    <location>
        <begin position="81"/>
        <end position="100"/>
    </location>
</feature>
<dbReference type="Proteomes" id="UP000469734">
    <property type="component" value="Unassembled WGS sequence"/>
</dbReference>
<comment type="caution">
    <text evidence="2">The sequence shown here is derived from an EMBL/GenBank/DDBJ whole genome shotgun (WGS) entry which is preliminary data.</text>
</comment>
<keyword evidence="1" id="KW-1133">Transmembrane helix</keyword>
<dbReference type="InterPro" id="IPR018750">
    <property type="entry name" value="DUF2306_membrane"/>
</dbReference>
<keyword evidence="1" id="KW-0472">Membrane</keyword>